<evidence type="ECO:0000313" key="2">
    <source>
        <dbReference type="EMBL" id="MDO7873581.1"/>
    </source>
</evidence>
<dbReference type="Pfam" id="PF18936">
    <property type="entry name" value="DUF5684"/>
    <property type="match status" value="1"/>
</dbReference>
<keyword evidence="3" id="KW-1185">Reference proteome</keyword>
<feature type="transmembrane region" description="Helical" evidence="1">
    <location>
        <begin position="92"/>
        <end position="111"/>
    </location>
</feature>
<comment type="caution">
    <text evidence="2">The sequence shown here is derived from an EMBL/GenBank/DDBJ whole genome shotgun (WGS) entry which is preliminary data.</text>
</comment>
<gene>
    <name evidence="2" type="ORF">Q5H93_02470</name>
</gene>
<organism evidence="2 3">
    <name type="scientific">Hymenobacter aranciens</name>
    <dbReference type="NCBI Taxonomy" id="3063996"/>
    <lineage>
        <taxon>Bacteria</taxon>
        <taxon>Pseudomonadati</taxon>
        <taxon>Bacteroidota</taxon>
        <taxon>Cytophagia</taxon>
        <taxon>Cytophagales</taxon>
        <taxon>Hymenobacteraceae</taxon>
        <taxon>Hymenobacter</taxon>
    </lineage>
</organism>
<protein>
    <submittedName>
        <fullName evidence="2">DUF5684 domain-containing protein</fullName>
    </submittedName>
</protein>
<dbReference type="RefSeq" id="WP_305004899.1">
    <property type="nucleotide sequence ID" value="NZ_JAUQSY010000002.1"/>
</dbReference>
<sequence>MENQSFGFVAIIIGIIYLALIILTIAGIWKLFEKAGKPGWASIIPIYSTIVMQEIVGRETWKIILLFIPIVNIYFLLTLLSSFAKSYGKGGVGNFILLLFFGYIVLPMWGFSNEVRYVGPVESQPAPSMV</sequence>
<accession>A0ABT9BA59</accession>
<keyword evidence="1" id="KW-0812">Transmembrane</keyword>
<evidence type="ECO:0000313" key="3">
    <source>
        <dbReference type="Proteomes" id="UP001176429"/>
    </source>
</evidence>
<feature type="transmembrane region" description="Helical" evidence="1">
    <location>
        <begin position="63"/>
        <end position="80"/>
    </location>
</feature>
<dbReference type="EMBL" id="JAUQSY010000002">
    <property type="protein sequence ID" value="MDO7873581.1"/>
    <property type="molecule type" value="Genomic_DNA"/>
</dbReference>
<feature type="transmembrane region" description="Helical" evidence="1">
    <location>
        <begin position="6"/>
        <end position="32"/>
    </location>
</feature>
<name>A0ABT9BA59_9BACT</name>
<reference evidence="2" key="1">
    <citation type="submission" date="2023-07" db="EMBL/GenBank/DDBJ databases">
        <authorList>
            <person name="Kim M.K."/>
        </authorList>
    </citation>
    <scope>NUCLEOTIDE SEQUENCE</scope>
    <source>
        <strain evidence="2">ASUV-10-1</strain>
    </source>
</reference>
<proteinExistence type="predicted"/>
<keyword evidence="1" id="KW-0472">Membrane</keyword>
<keyword evidence="1" id="KW-1133">Transmembrane helix</keyword>
<evidence type="ECO:0000256" key="1">
    <source>
        <dbReference type="SAM" id="Phobius"/>
    </source>
</evidence>
<dbReference type="InterPro" id="IPR043739">
    <property type="entry name" value="DUF5684"/>
</dbReference>
<dbReference type="Proteomes" id="UP001176429">
    <property type="component" value="Unassembled WGS sequence"/>
</dbReference>